<evidence type="ECO:0000256" key="1">
    <source>
        <dbReference type="ARBA" id="ARBA00004141"/>
    </source>
</evidence>
<dbReference type="GO" id="GO:0016020">
    <property type="term" value="C:membrane"/>
    <property type="evidence" value="ECO:0007669"/>
    <property type="project" value="UniProtKB-SubCell"/>
</dbReference>
<dbReference type="SUPFAM" id="SSF51735">
    <property type="entry name" value="NAD(P)-binding Rossmann-fold domains"/>
    <property type="match status" value="1"/>
</dbReference>
<feature type="transmembrane region" description="Helical" evidence="7">
    <location>
        <begin position="59"/>
        <end position="78"/>
    </location>
</feature>
<dbReference type="Gene3D" id="3.40.50.720">
    <property type="entry name" value="NAD(P)-binding Rossmann-like Domain"/>
    <property type="match status" value="1"/>
</dbReference>
<dbReference type="Pfam" id="PF02254">
    <property type="entry name" value="TrkA_N"/>
    <property type="match status" value="1"/>
</dbReference>
<dbReference type="GO" id="GO:0015297">
    <property type="term" value="F:antiporter activity"/>
    <property type="evidence" value="ECO:0007669"/>
    <property type="project" value="InterPro"/>
</dbReference>
<evidence type="ECO:0000256" key="5">
    <source>
        <dbReference type="ARBA" id="ARBA00022989"/>
    </source>
</evidence>
<feature type="transmembrane region" description="Helical" evidence="7">
    <location>
        <begin position="273"/>
        <end position="292"/>
    </location>
</feature>
<organism evidence="9 10">
    <name type="scientific">Armatimonas rosea</name>
    <dbReference type="NCBI Taxonomy" id="685828"/>
    <lineage>
        <taxon>Bacteria</taxon>
        <taxon>Bacillati</taxon>
        <taxon>Armatimonadota</taxon>
        <taxon>Armatimonadia</taxon>
        <taxon>Armatimonadales</taxon>
        <taxon>Armatimonadaceae</taxon>
        <taxon>Armatimonas</taxon>
    </lineage>
</organism>
<feature type="transmembrane region" description="Helical" evidence="7">
    <location>
        <begin position="6"/>
        <end position="27"/>
    </location>
</feature>
<keyword evidence="6 7" id="KW-0472">Membrane</keyword>
<feature type="domain" description="RCK N-terminal" evidence="8">
    <location>
        <begin position="414"/>
        <end position="531"/>
    </location>
</feature>
<evidence type="ECO:0000256" key="2">
    <source>
        <dbReference type="ARBA" id="ARBA00005551"/>
    </source>
</evidence>
<evidence type="ECO:0000259" key="8">
    <source>
        <dbReference type="PROSITE" id="PS51201"/>
    </source>
</evidence>
<feature type="transmembrane region" description="Helical" evidence="7">
    <location>
        <begin position="90"/>
        <end position="108"/>
    </location>
</feature>
<dbReference type="InterPro" id="IPR003148">
    <property type="entry name" value="RCK_N"/>
</dbReference>
<comment type="similarity">
    <text evidence="2">Belongs to the monovalent cation:proton antiporter 2 (CPA2) transporter (TC 2.A.37) family.</text>
</comment>
<sequence>MTGSPGVAFLGDVGIALTAALAGGLIARSLKLPALIGYLVAGTLIGPHTPGFIADKDTVALVADLGVALLMFAVGVQFSLDELRHVRRTALIGGASQLLGTILLGIGLGSLLGWGLYGGLFAGCALALSSTAVLLRLLDERGELGTSHGQLMLGLLVMQDLSLVLMVTLLPALAATASLLPTLGLALLKALAFLGVIVLLALRVVPTLLDRIARTGSRELLLLASVCLCLGIGFLADKAGLGLPLGTFLAGIVLSKSPYAHEVFSQIRPLRDVFSSLFFVSIGMLLDPGFVVTNLGPVLATVATILLGKTLVTALSLRWLGWSGPTALRVALGLAQIGEFSFVLATLGTSRGLIPPQVSGVLLAAALLTLLLAPATYASAAPLCRVGRHWPLFGRWLRAPQHAPEHLAPPAISTPRVVVLGGGRVGRYVAEALRAHEIAHLVIDFDASAAARLREGGSAVLYGDATEEALLRHAQLPHAEQVIFTLPEAASTELALRHVRQLAPQATLIVRVHRGEDIPRMRSAGATQVIHGEFEAGAEVIHQTLDRLQVESAQVKSYLQHIREQRYRQETDSPRQNH</sequence>
<comment type="caution">
    <text evidence="9">The sequence shown here is derived from an EMBL/GenBank/DDBJ whole genome shotgun (WGS) entry which is preliminary data.</text>
</comment>
<feature type="transmembrane region" description="Helical" evidence="7">
    <location>
        <begin position="220"/>
        <end position="236"/>
    </location>
</feature>
<dbReference type="GO" id="GO:0006813">
    <property type="term" value="P:potassium ion transport"/>
    <property type="evidence" value="ECO:0007669"/>
    <property type="project" value="InterPro"/>
</dbReference>
<reference evidence="9 10" key="1">
    <citation type="submission" date="2020-08" db="EMBL/GenBank/DDBJ databases">
        <title>Genomic Encyclopedia of Type Strains, Phase IV (KMG-IV): sequencing the most valuable type-strain genomes for metagenomic binning, comparative biology and taxonomic classification.</title>
        <authorList>
            <person name="Goeker M."/>
        </authorList>
    </citation>
    <scope>NUCLEOTIDE SEQUENCE [LARGE SCALE GENOMIC DNA]</scope>
    <source>
        <strain evidence="9 10">DSM 23562</strain>
    </source>
</reference>
<feature type="transmembrane region" description="Helical" evidence="7">
    <location>
        <begin position="34"/>
        <end position="53"/>
    </location>
</feature>
<protein>
    <submittedName>
        <fullName evidence="9">CPA2 family monovalent cation:H+ antiporter-2</fullName>
    </submittedName>
</protein>
<dbReference type="Proteomes" id="UP000520814">
    <property type="component" value="Unassembled WGS sequence"/>
</dbReference>
<feature type="transmembrane region" description="Helical" evidence="7">
    <location>
        <begin position="150"/>
        <end position="174"/>
    </location>
</feature>
<keyword evidence="10" id="KW-1185">Reference proteome</keyword>
<proteinExistence type="inferred from homology"/>
<dbReference type="Gene3D" id="1.20.1530.20">
    <property type="match status" value="1"/>
</dbReference>
<dbReference type="InterPro" id="IPR006153">
    <property type="entry name" value="Cation/H_exchanger_TM"/>
</dbReference>
<feature type="transmembrane region" description="Helical" evidence="7">
    <location>
        <begin position="298"/>
        <end position="320"/>
    </location>
</feature>
<dbReference type="RefSeq" id="WP_184193250.1">
    <property type="nucleotide sequence ID" value="NZ_JACHGW010000001.1"/>
</dbReference>
<dbReference type="AlphaFoldDB" id="A0A7W9W4Q6"/>
<dbReference type="PANTHER" id="PTHR42751">
    <property type="entry name" value="SODIUM/HYDROGEN EXCHANGER FAMILY/TRKA DOMAIN PROTEIN"/>
    <property type="match status" value="1"/>
</dbReference>
<evidence type="ECO:0000313" key="10">
    <source>
        <dbReference type="Proteomes" id="UP000520814"/>
    </source>
</evidence>
<feature type="transmembrane region" description="Helical" evidence="7">
    <location>
        <begin position="114"/>
        <end position="138"/>
    </location>
</feature>
<feature type="transmembrane region" description="Helical" evidence="7">
    <location>
        <begin position="360"/>
        <end position="380"/>
    </location>
</feature>
<comment type="subcellular location">
    <subcellularLocation>
        <location evidence="1">Membrane</location>
        <topology evidence="1">Multi-pass membrane protein</topology>
    </subcellularLocation>
</comment>
<dbReference type="InterPro" id="IPR038770">
    <property type="entry name" value="Na+/solute_symporter_sf"/>
</dbReference>
<dbReference type="GO" id="GO:1902600">
    <property type="term" value="P:proton transmembrane transport"/>
    <property type="evidence" value="ECO:0007669"/>
    <property type="project" value="InterPro"/>
</dbReference>
<keyword evidence="4 7" id="KW-0812">Transmembrane</keyword>
<evidence type="ECO:0000313" key="9">
    <source>
        <dbReference type="EMBL" id="MBB6049654.1"/>
    </source>
</evidence>
<accession>A0A7W9W4Q6</accession>
<dbReference type="PROSITE" id="PS51201">
    <property type="entry name" value="RCK_N"/>
    <property type="match status" value="1"/>
</dbReference>
<keyword evidence="5 7" id="KW-1133">Transmembrane helix</keyword>
<dbReference type="Pfam" id="PF00999">
    <property type="entry name" value="Na_H_Exchanger"/>
    <property type="match status" value="1"/>
</dbReference>
<dbReference type="PANTHER" id="PTHR42751:SF3">
    <property type="entry name" value="SODIUM_GLUTAMATE SYMPORTER"/>
    <property type="match status" value="1"/>
</dbReference>
<feature type="transmembrane region" description="Helical" evidence="7">
    <location>
        <begin position="327"/>
        <end position="348"/>
    </location>
</feature>
<name>A0A7W9W4Q6_ARMRO</name>
<evidence type="ECO:0000256" key="3">
    <source>
        <dbReference type="ARBA" id="ARBA00022448"/>
    </source>
</evidence>
<evidence type="ECO:0000256" key="4">
    <source>
        <dbReference type="ARBA" id="ARBA00022692"/>
    </source>
</evidence>
<gene>
    <name evidence="9" type="ORF">HNQ39_001416</name>
</gene>
<keyword evidence="3" id="KW-0813">Transport</keyword>
<evidence type="ECO:0000256" key="7">
    <source>
        <dbReference type="SAM" id="Phobius"/>
    </source>
</evidence>
<dbReference type="InterPro" id="IPR036291">
    <property type="entry name" value="NAD(P)-bd_dom_sf"/>
</dbReference>
<evidence type="ECO:0000256" key="6">
    <source>
        <dbReference type="ARBA" id="ARBA00023136"/>
    </source>
</evidence>
<dbReference type="EMBL" id="JACHGW010000001">
    <property type="protein sequence ID" value="MBB6049654.1"/>
    <property type="molecule type" value="Genomic_DNA"/>
</dbReference>
<feature type="transmembrane region" description="Helical" evidence="7">
    <location>
        <begin position="186"/>
        <end position="208"/>
    </location>
</feature>